<organism evidence="1 2">
    <name type="scientific">Plasmodium ovale</name>
    <name type="common">malaria parasite P. ovale</name>
    <dbReference type="NCBI Taxonomy" id="36330"/>
    <lineage>
        <taxon>Eukaryota</taxon>
        <taxon>Sar</taxon>
        <taxon>Alveolata</taxon>
        <taxon>Apicomplexa</taxon>
        <taxon>Aconoidasida</taxon>
        <taxon>Haemosporida</taxon>
        <taxon>Plasmodiidae</taxon>
        <taxon>Plasmodium</taxon>
        <taxon>Plasmodium (Plasmodium)</taxon>
    </lineage>
</organism>
<evidence type="ECO:0000313" key="1">
    <source>
        <dbReference type="EMBL" id="SBT74310.1"/>
    </source>
</evidence>
<name>A0A1C3KK27_PLAOA</name>
<dbReference type="VEuPathDB" id="PlasmoDB:POWCR01_000203000"/>
<reference evidence="1 2" key="1">
    <citation type="submission" date="2016-06" db="EMBL/GenBank/DDBJ databases">
        <authorList>
            <consortium name="Pathogen Informatics"/>
        </authorList>
    </citation>
    <scope>NUCLEOTIDE SEQUENCE [LARGE SCALE GENOMIC DNA]</scope>
</reference>
<accession>A0A1C3KK27</accession>
<evidence type="ECO:0000313" key="2">
    <source>
        <dbReference type="Proteomes" id="UP000243200"/>
    </source>
</evidence>
<evidence type="ECO:0008006" key="3">
    <source>
        <dbReference type="Google" id="ProtNLM"/>
    </source>
</evidence>
<dbReference type="Proteomes" id="UP000243200">
    <property type="component" value="Unassembled WGS sequence"/>
</dbReference>
<dbReference type="VEuPathDB" id="PlasmoDB:PocGH01_00061500"/>
<gene>
    <name evidence="1" type="primary">PowCR01_000203000</name>
    <name evidence="1" type="ORF">POWCR01_000203000</name>
</gene>
<protein>
    <recommendedName>
        <fullName evidence="3">PIR protein</fullName>
    </recommendedName>
</protein>
<dbReference type="EMBL" id="FLRJ01000674">
    <property type="protein sequence ID" value="SBT74310.1"/>
    <property type="molecule type" value="Genomic_DNA"/>
</dbReference>
<dbReference type="AlphaFoldDB" id="A0A1C3KK27"/>
<sequence>MDLDLVENELLSERTFEANEALINYYNDLDDVYSGETYYLRASTIKIMNKNFYTIHDKIQSNSLKFMLTDDNAIIQLLNISNYNGGKFKQIIHTEEEIGSNVYCEYYILKLEDVKKKIELLYDHLTNYVISKNRCNINEIICKSKNRELLNEIIAKYNPLNRRNSTSTDCCKEFEKCKKTYGVHKLTMCHCREYNISSFYTVGSGDAHLNREASAGSPHSQP</sequence>
<dbReference type="OrthoDB" id="387347at2759"/>
<proteinExistence type="predicted"/>